<organism evidence="1">
    <name type="scientific">uncultured Streptococcus sp</name>
    <dbReference type="NCBI Taxonomy" id="83427"/>
    <lineage>
        <taxon>Bacteria</taxon>
        <taxon>Bacillati</taxon>
        <taxon>Bacillota</taxon>
        <taxon>Bacilli</taxon>
        <taxon>Lactobacillales</taxon>
        <taxon>Streptococcaceae</taxon>
        <taxon>Streptococcus</taxon>
        <taxon>environmental samples</taxon>
    </lineage>
</organism>
<sequence>NFAIISGENEKPLLVYSDLSFINESNDLTLNSLNKVDEVEMISPYNCFFRSIVWGSASAINDKLLEIIQNPLTNSNIKFWWDGYIVKIAVGLGKAIYLDKPLVMHRIHRDNISGNHKIRLSLLDCFGKIVQFLKSETRLLGWELSSSLVAIGQI</sequence>
<dbReference type="InterPro" id="IPR029044">
    <property type="entry name" value="Nucleotide-diphossugar_trans"/>
</dbReference>
<evidence type="ECO:0000313" key="1">
    <source>
        <dbReference type="EMBL" id="AIA84405.1"/>
    </source>
</evidence>
<feature type="non-terminal residue" evidence="1">
    <location>
        <position position="1"/>
    </location>
</feature>
<proteinExistence type="predicted"/>
<dbReference type="SUPFAM" id="SSF53448">
    <property type="entry name" value="Nucleotide-diphospho-sugar transferases"/>
    <property type="match status" value="1"/>
</dbReference>
<name>A0A060BUG0_9STRE</name>
<feature type="non-terminal residue" evidence="1">
    <location>
        <position position="154"/>
    </location>
</feature>
<accession>A0A060BUG0</accession>
<dbReference type="EMBL" id="KF117152">
    <property type="protein sequence ID" value="AIA84405.1"/>
    <property type="molecule type" value="Genomic_DNA"/>
</dbReference>
<protein>
    <submittedName>
        <fullName evidence="1">CAZy families GT2 protein</fullName>
    </submittedName>
</protein>
<reference evidence="1" key="1">
    <citation type="journal article" date="2013" name="Environ. Microbiol.">
        <title>Seasonally variable intestinal metagenomes of the red palm weevil (Rhynchophorus ferrugineus).</title>
        <authorList>
            <person name="Jia S."/>
            <person name="Zhang X."/>
            <person name="Zhang G."/>
            <person name="Yin A."/>
            <person name="Zhang S."/>
            <person name="Li F."/>
            <person name="Wang L."/>
            <person name="Zhao D."/>
            <person name="Yun Q."/>
            <person name="Tala"/>
            <person name="Wang J."/>
            <person name="Sun G."/>
            <person name="Baabdullah M."/>
            <person name="Yu X."/>
            <person name="Hu S."/>
            <person name="Al-Mssallem I.S."/>
            <person name="Yu J."/>
        </authorList>
    </citation>
    <scope>NUCLEOTIDE SEQUENCE</scope>
</reference>
<dbReference type="AlphaFoldDB" id="A0A060BUG0"/>